<dbReference type="Pfam" id="PF21041">
    <property type="entry name" value="XMAP215_CLASP_TOG"/>
    <property type="match status" value="3"/>
</dbReference>
<evidence type="ECO:0000256" key="4">
    <source>
        <dbReference type="SAM" id="MobiDB-lite"/>
    </source>
</evidence>
<evidence type="ECO:0000256" key="2">
    <source>
        <dbReference type="ARBA" id="ARBA00022490"/>
    </source>
</evidence>
<evidence type="ECO:0000256" key="1">
    <source>
        <dbReference type="ARBA" id="ARBA00004245"/>
    </source>
</evidence>
<dbReference type="PANTHER" id="PTHR12609">
    <property type="entry name" value="MICROTUBULE ASSOCIATED PROTEIN XMAP215"/>
    <property type="match status" value="1"/>
</dbReference>
<dbReference type="EMBL" id="JABFTP020000001">
    <property type="protein sequence ID" value="KAL3267283.1"/>
    <property type="molecule type" value="Genomic_DNA"/>
</dbReference>
<keyword evidence="7" id="KW-1185">Reference proteome</keyword>
<evidence type="ECO:0000313" key="6">
    <source>
        <dbReference type="EMBL" id="KAL3267283.1"/>
    </source>
</evidence>
<protein>
    <recommendedName>
        <fullName evidence="5">TOG domain-containing protein</fullName>
    </recommendedName>
</protein>
<organism evidence="6 7">
    <name type="scientific">Cryptolaemus montrouzieri</name>
    <dbReference type="NCBI Taxonomy" id="559131"/>
    <lineage>
        <taxon>Eukaryota</taxon>
        <taxon>Metazoa</taxon>
        <taxon>Ecdysozoa</taxon>
        <taxon>Arthropoda</taxon>
        <taxon>Hexapoda</taxon>
        <taxon>Insecta</taxon>
        <taxon>Pterygota</taxon>
        <taxon>Neoptera</taxon>
        <taxon>Endopterygota</taxon>
        <taxon>Coleoptera</taxon>
        <taxon>Polyphaga</taxon>
        <taxon>Cucujiformia</taxon>
        <taxon>Coccinelloidea</taxon>
        <taxon>Coccinellidae</taxon>
        <taxon>Scymninae</taxon>
        <taxon>Scymnini</taxon>
        <taxon>Cryptolaemus</taxon>
    </lineage>
</organism>
<keyword evidence="3" id="KW-0206">Cytoskeleton</keyword>
<keyword evidence="2" id="KW-0963">Cytoplasm</keyword>
<dbReference type="AlphaFoldDB" id="A0ABD2MLP3"/>
<proteinExistence type="predicted"/>
<sequence>MEDEEYKKLPIDERCVHKLWKARVNGYEEVTKLFKQIDDEKSPEFAKYLGLVKKFVIDSNAMGQEKGLEATLAYVENYAHAGKTVSEVMSGIVTKCMAAPKTKTKELALQVTLMYIEIEKQEAVLEELIKGMGQKNPKIVTACVVACTTALREFGIKIVNPKPLVKKLPTLFADRDKTVRDEARQLAIEMFRWMGPALKPQLASLQPLQITELETEFAKIEGTKARPTRYIKSQQQKQAKIVAEMEDGKGCEEEEEEEEVPQIDTYDLADPVDILSKLPKDFYEKLEAKKWQERKESLELLETLLKTPKLENGDYGDLVRALKKVVQKDSNVVCVALAAKCFAALATGLKKRFQVYSGAVVPALLEKFKEKKQSVVSPNREAIDAVYLTTSLEAILEDILEALSNKNPNVKSETALFLARSFSKTQPSALNKKLLKSIVGALEKAVNESDAIVRDSSYEALGTLMKLVGEKAIAPFLGELEKDNLKMMKVKEFCEKAVILVKTSAPKKDRAATAVVKAKEGKTDAPKSAPQSTKSVKKAAPASSAAKKKSQVSSGTATIVKSKSAKNSTAKISKPVERELNDEEVDAAIGDKISANIVGDIANANWKTRLEAVEQLQTEIQSQDAKELPCQAIVKFLCRKPGLKDTNFQVLKAKLELVKYLAENCSFSTRSADCCLNDICEKFGDPKNGSNACAAISAIAEAAGFPHIATSVIEFAVSQKSPKVTSEALLWLSNSILEFGFANLNAKLLIEHSKKALTSANPSVRQAAISLLGTMYLYIGLPLIACFDNEKLL</sequence>
<comment type="caution">
    <text evidence="6">The sequence shown here is derived from an EMBL/GenBank/DDBJ whole genome shotgun (WGS) entry which is preliminary data.</text>
</comment>
<evidence type="ECO:0000256" key="3">
    <source>
        <dbReference type="ARBA" id="ARBA00023212"/>
    </source>
</evidence>
<evidence type="ECO:0000313" key="7">
    <source>
        <dbReference type="Proteomes" id="UP001516400"/>
    </source>
</evidence>
<feature type="region of interest" description="Disordered" evidence="4">
    <location>
        <begin position="511"/>
        <end position="551"/>
    </location>
</feature>
<dbReference type="InterPro" id="IPR034085">
    <property type="entry name" value="TOG"/>
</dbReference>
<gene>
    <name evidence="6" type="ORF">HHI36_011414</name>
</gene>
<reference evidence="6 7" key="1">
    <citation type="journal article" date="2021" name="BMC Biol.">
        <title>Horizontally acquired antibacterial genes associated with adaptive radiation of ladybird beetles.</title>
        <authorList>
            <person name="Li H.S."/>
            <person name="Tang X.F."/>
            <person name="Huang Y.H."/>
            <person name="Xu Z.Y."/>
            <person name="Chen M.L."/>
            <person name="Du X.Y."/>
            <person name="Qiu B.Y."/>
            <person name="Chen P.T."/>
            <person name="Zhang W."/>
            <person name="Slipinski A."/>
            <person name="Escalona H.E."/>
            <person name="Waterhouse R.M."/>
            <person name="Zwick A."/>
            <person name="Pang H."/>
        </authorList>
    </citation>
    <scope>NUCLEOTIDE SEQUENCE [LARGE SCALE GENOMIC DNA]</scope>
    <source>
        <strain evidence="6">SYSU2018</strain>
    </source>
</reference>
<feature type="compositionally biased region" description="Basic and acidic residues" evidence="4">
    <location>
        <begin position="511"/>
        <end position="525"/>
    </location>
</feature>
<dbReference type="SUPFAM" id="SSF48371">
    <property type="entry name" value="ARM repeat"/>
    <property type="match status" value="2"/>
</dbReference>
<dbReference type="GO" id="GO:0005856">
    <property type="term" value="C:cytoskeleton"/>
    <property type="evidence" value="ECO:0007669"/>
    <property type="project" value="UniProtKB-SubCell"/>
</dbReference>
<dbReference type="InterPro" id="IPR011989">
    <property type="entry name" value="ARM-like"/>
</dbReference>
<comment type="subcellular location">
    <subcellularLocation>
        <location evidence="1">Cytoplasm</location>
        <location evidence="1">Cytoskeleton</location>
    </subcellularLocation>
</comment>
<accession>A0ABD2MLP3</accession>
<name>A0ABD2MLP3_9CUCU</name>
<evidence type="ECO:0000259" key="5">
    <source>
        <dbReference type="SMART" id="SM01349"/>
    </source>
</evidence>
<dbReference type="InterPro" id="IPR045110">
    <property type="entry name" value="XMAP215"/>
</dbReference>
<dbReference type="FunFam" id="1.25.10.10:FF:000063">
    <property type="entry name" value="Putative cytoskeleton-associated protein 5"/>
    <property type="match status" value="1"/>
</dbReference>
<dbReference type="Gene3D" id="1.25.10.10">
    <property type="entry name" value="Leucine-rich Repeat Variant"/>
    <property type="match status" value="3"/>
</dbReference>
<dbReference type="InterPro" id="IPR048491">
    <property type="entry name" value="XMAP215_CLASP_TOG"/>
</dbReference>
<dbReference type="GO" id="GO:0000226">
    <property type="term" value="P:microtubule cytoskeleton organization"/>
    <property type="evidence" value="ECO:0007669"/>
    <property type="project" value="UniProtKB-ARBA"/>
</dbReference>
<feature type="domain" description="TOG" evidence="5">
    <location>
        <begin position="579"/>
        <end position="793"/>
    </location>
</feature>
<feature type="domain" description="TOG" evidence="5">
    <location>
        <begin position="1"/>
        <end position="226"/>
    </location>
</feature>
<dbReference type="FunFam" id="1.25.10.10:FF:000019">
    <property type="entry name" value="Cytoskeleton-associated protein 5"/>
    <property type="match status" value="1"/>
</dbReference>
<feature type="domain" description="TOG" evidence="5">
    <location>
        <begin position="267"/>
        <end position="507"/>
    </location>
</feature>
<dbReference type="SMART" id="SM01349">
    <property type="entry name" value="TOG"/>
    <property type="match status" value="3"/>
</dbReference>
<dbReference type="InterPro" id="IPR016024">
    <property type="entry name" value="ARM-type_fold"/>
</dbReference>
<dbReference type="Proteomes" id="UP001516400">
    <property type="component" value="Unassembled WGS sequence"/>
</dbReference>